<dbReference type="EMBL" id="AGNL01024308">
    <property type="protein sequence ID" value="EJK58755.1"/>
    <property type="molecule type" value="Genomic_DNA"/>
</dbReference>
<feature type="region of interest" description="Disordered" evidence="1">
    <location>
        <begin position="1"/>
        <end position="36"/>
    </location>
</feature>
<name>K0S0D6_THAOC</name>
<reference evidence="2 3" key="1">
    <citation type="journal article" date="2012" name="Genome Biol.">
        <title>Genome and low-iron response of an oceanic diatom adapted to chronic iron limitation.</title>
        <authorList>
            <person name="Lommer M."/>
            <person name="Specht M."/>
            <person name="Roy A.S."/>
            <person name="Kraemer L."/>
            <person name="Andreson R."/>
            <person name="Gutowska M.A."/>
            <person name="Wolf J."/>
            <person name="Bergner S.V."/>
            <person name="Schilhabel M.B."/>
            <person name="Klostermeier U.C."/>
            <person name="Beiko R.G."/>
            <person name="Rosenstiel P."/>
            <person name="Hippler M."/>
            <person name="Laroche J."/>
        </authorList>
    </citation>
    <scope>NUCLEOTIDE SEQUENCE [LARGE SCALE GENOMIC DNA]</scope>
    <source>
        <strain evidence="2 3">CCMP1005</strain>
    </source>
</reference>
<keyword evidence="3" id="KW-1185">Reference proteome</keyword>
<evidence type="ECO:0000256" key="1">
    <source>
        <dbReference type="SAM" id="MobiDB-lite"/>
    </source>
</evidence>
<evidence type="ECO:0000313" key="3">
    <source>
        <dbReference type="Proteomes" id="UP000266841"/>
    </source>
</evidence>
<evidence type="ECO:0000313" key="2">
    <source>
        <dbReference type="EMBL" id="EJK58755.1"/>
    </source>
</evidence>
<protein>
    <submittedName>
        <fullName evidence="2">Uncharacterized protein</fullName>
    </submittedName>
</protein>
<proteinExistence type="predicted"/>
<accession>K0S0D6</accession>
<sequence length="110" mass="11525">MRVVTRPSGRGHLPIVSINHGRPALPGALAEQRPRPPRPSGFVAGVLEALSLSYRQCALPIIALGVSDCSCRIEVASYQAGPVGDWGLELAGCRGSGIGRGERRAEQKAA</sequence>
<organism evidence="2 3">
    <name type="scientific">Thalassiosira oceanica</name>
    <name type="common">Marine diatom</name>
    <dbReference type="NCBI Taxonomy" id="159749"/>
    <lineage>
        <taxon>Eukaryota</taxon>
        <taxon>Sar</taxon>
        <taxon>Stramenopiles</taxon>
        <taxon>Ochrophyta</taxon>
        <taxon>Bacillariophyta</taxon>
        <taxon>Coscinodiscophyceae</taxon>
        <taxon>Thalassiosirophycidae</taxon>
        <taxon>Thalassiosirales</taxon>
        <taxon>Thalassiosiraceae</taxon>
        <taxon>Thalassiosira</taxon>
    </lineage>
</organism>
<dbReference type="AlphaFoldDB" id="K0S0D6"/>
<comment type="caution">
    <text evidence="2">The sequence shown here is derived from an EMBL/GenBank/DDBJ whole genome shotgun (WGS) entry which is preliminary data.</text>
</comment>
<dbReference type="Proteomes" id="UP000266841">
    <property type="component" value="Unassembled WGS sequence"/>
</dbReference>
<gene>
    <name evidence="2" type="ORF">THAOC_21098</name>
</gene>